<keyword evidence="1" id="KW-0732">Signal</keyword>
<comment type="caution">
    <text evidence="2">The sequence shown here is derived from an EMBL/GenBank/DDBJ whole genome shotgun (WGS) entry which is preliminary data.</text>
</comment>
<protein>
    <submittedName>
        <fullName evidence="2">Uncharacterized protein</fullName>
    </submittedName>
</protein>
<evidence type="ECO:0000313" key="3">
    <source>
        <dbReference type="Proteomes" id="UP000036987"/>
    </source>
</evidence>
<evidence type="ECO:0000313" key="2">
    <source>
        <dbReference type="EMBL" id="KMZ71751.1"/>
    </source>
</evidence>
<organism evidence="2 3">
    <name type="scientific">Zostera marina</name>
    <name type="common">Eelgrass</name>
    <dbReference type="NCBI Taxonomy" id="29655"/>
    <lineage>
        <taxon>Eukaryota</taxon>
        <taxon>Viridiplantae</taxon>
        <taxon>Streptophyta</taxon>
        <taxon>Embryophyta</taxon>
        <taxon>Tracheophyta</taxon>
        <taxon>Spermatophyta</taxon>
        <taxon>Magnoliopsida</taxon>
        <taxon>Liliopsida</taxon>
        <taxon>Zosteraceae</taxon>
        <taxon>Zostera</taxon>
    </lineage>
</organism>
<feature type="signal peptide" evidence="1">
    <location>
        <begin position="1"/>
        <end position="27"/>
    </location>
</feature>
<gene>
    <name evidence="2" type="ORF">ZOSMA_176G00300</name>
</gene>
<dbReference type="Proteomes" id="UP000036987">
    <property type="component" value="Unassembled WGS sequence"/>
</dbReference>
<reference evidence="3" key="1">
    <citation type="journal article" date="2016" name="Nature">
        <title>The genome of the seagrass Zostera marina reveals angiosperm adaptation to the sea.</title>
        <authorList>
            <person name="Olsen J.L."/>
            <person name="Rouze P."/>
            <person name="Verhelst B."/>
            <person name="Lin Y.-C."/>
            <person name="Bayer T."/>
            <person name="Collen J."/>
            <person name="Dattolo E."/>
            <person name="De Paoli E."/>
            <person name="Dittami S."/>
            <person name="Maumus F."/>
            <person name="Michel G."/>
            <person name="Kersting A."/>
            <person name="Lauritano C."/>
            <person name="Lohaus R."/>
            <person name="Toepel M."/>
            <person name="Tonon T."/>
            <person name="Vanneste K."/>
            <person name="Amirebrahimi M."/>
            <person name="Brakel J."/>
            <person name="Bostroem C."/>
            <person name="Chovatia M."/>
            <person name="Grimwood J."/>
            <person name="Jenkins J.W."/>
            <person name="Jueterbock A."/>
            <person name="Mraz A."/>
            <person name="Stam W.T."/>
            <person name="Tice H."/>
            <person name="Bornberg-Bauer E."/>
            <person name="Green P.J."/>
            <person name="Pearson G.A."/>
            <person name="Procaccini G."/>
            <person name="Duarte C.M."/>
            <person name="Schmutz J."/>
            <person name="Reusch T.B.H."/>
            <person name="Van de Peer Y."/>
        </authorList>
    </citation>
    <scope>NUCLEOTIDE SEQUENCE [LARGE SCALE GENOMIC DNA]</scope>
    <source>
        <strain evidence="3">cv. Finnish</strain>
    </source>
</reference>
<dbReference type="EMBL" id="LFYR01000661">
    <property type="protein sequence ID" value="KMZ71751.1"/>
    <property type="molecule type" value="Genomic_DNA"/>
</dbReference>
<keyword evidence="3" id="KW-1185">Reference proteome</keyword>
<evidence type="ECO:0000256" key="1">
    <source>
        <dbReference type="SAM" id="SignalP"/>
    </source>
</evidence>
<name>A0A0K9PRZ9_ZOSMR</name>
<feature type="chain" id="PRO_5005527823" evidence="1">
    <location>
        <begin position="28"/>
        <end position="96"/>
    </location>
</feature>
<accession>A0A0K9PRZ9</accession>
<dbReference type="AlphaFoldDB" id="A0A0K9PRZ9"/>
<proteinExistence type="predicted"/>
<sequence>MDLRFASKRSQFLVLAIVMIILVSAEGRLMKEEDSVHSTIFSLKSPRKLFSVDEEMTTKFDSLPRILNVESEDDYGGFGYYYPPLISDSHPGEIHH</sequence>